<dbReference type="Gene3D" id="2.120.10.30">
    <property type="entry name" value="TolB, C-terminal domain"/>
    <property type="match status" value="1"/>
</dbReference>
<dbReference type="GO" id="GO:0016158">
    <property type="term" value="F:inositol hexakisphosphate 3-phosphatase activity"/>
    <property type="evidence" value="ECO:0007669"/>
    <property type="project" value="UniProtKB-EC"/>
</dbReference>
<evidence type="ECO:0000313" key="3">
    <source>
        <dbReference type="Proteomes" id="UP001179181"/>
    </source>
</evidence>
<name>A0ABX0US15_9BACT</name>
<keyword evidence="2" id="KW-0378">Hydrolase</keyword>
<keyword evidence="3" id="KW-1185">Reference proteome</keyword>
<comment type="caution">
    <text evidence="2">The sequence shown here is derived from an EMBL/GenBank/DDBJ whole genome shotgun (WGS) entry which is preliminary data.</text>
</comment>
<dbReference type="InterPro" id="IPR003431">
    <property type="entry name" value="B-propeller_Phytase"/>
</dbReference>
<dbReference type="Pfam" id="PF02333">
    <property type="entry name" value="Phytase"/>
    <property type="match status" value="1"/>
</dbReference>
<reference evidence="2 3" key="1">
    <citation type="submission" date="2020-03" db="EMBL/GenBank/DDBJ databases">
        <title>Genomic Encyclopedia of Type Strains, Phase IV (KMG-IV): sequencing the most valuable type-strain genomes for metagenomic binning, comparative biology and taxonomic classification.</title>
        <authorList>
            <person name="Goeker M."/>
        </authorList>
    </citation>
    <scope>NUCLEOTIDE SEQUENCE [LARGE SCALE GENOMIC DNA]</scope>
    <source>
        <strain evidence="2 3">DSM 102865</strain>
    </source>
</reference>
<dbReference type="RefSeq" id="WP_310588595.1">
    <property type="nucleotide sequence ID" value="NZ_JAASQJ010000003.1"/>
</dbReference>
<dbReference type="EMBL" id="JAASQJ010000003">
    <property type="protein sequence ID" value="NIJ54525.1"/>
    <property type="molecule type" value="Genomic_DNA"/>
</dbReference>
<dbReference type="EC" id="3.1.3.8" evidence="2"/>
<protein>
    <submittedName>
        <fullName evidence="2">3-phytase</fullName>
        <ecNumber evidence="2">3.1.3.8</ecNumber>
    </submittedName>
</protein>
<dbReference type="InterPro" id="IPR011042">
    <property type="entry name" value="6-blade_b-propeller_TolB-like"/>
</dbReference>
<accession>A0ABX0US15</accession>
<gene>
    <name evidence="2" type="ORF">FHS68_003707</name>
</gene>
<feature type="domain" description="BPP" evidence="1">
    <location>
        <begin position="31"/>
        <end position="362"/>
    </location>
</feature>
<dbReference type="PROSITE" id="PS51662">
    <property type="entry name" value="BP_PHYTASE"/>
    <property type="match status" value="1"/>
</dbReference>
<evidence type="ECO:0000313" key="2">
    <source>
        <dbReference type="EMBL" id="NIJ54525.1"/>
    </source>
</evidence>
<dbReference type="Proteomes" id="UP001179181">
    <property type="component" value="Unassembled WGS sequence"/>
</dbReference>
<proteinExistence type="predicted"/>
<sequence length="366" mass="40556">MKKTNILFLSLGICFFSCGDKKQLAKRATGSERANDSLAVLKPLYITDTVAHDTDDPAVWINPADPAASLIVGTDKDQDGGLYVFDLHGKLQKNKTVRGLKRPDNVDIEYGFVLKGKKTDIAVTTERFTHKLRIYSLPDMLPIDGGGIEVFTGEKGVNERDLMGIALYKANSGNIYAITGRKSGPTDGTYLWQYLLEDNGKGRVKARLVRKFGAYSGLKEIESIAVDDELGYVYYSDEGKGVRKYYADPEKGNKELALFATTGFTEDHEGISIYQLTDTTGYIVVSDQGANCFQIFPREGDAKDPNNHPLLKKIKVSANKSDGSEMVSVPLNTDFTKGLFIAMSDDKTFHLYRWEDIAGLTLKEIR</sequence>
<evidence type="ECO:0000259" key="1">
    <source>
        <dbReference type="PROSITE" id="PS51662"/>
    </source>
</evidence>
<organism evidence="2 3">
    <name type="scientific">Dyadobacter arcticus</name>
    <dbReference type="NCBI Taxonomy" id="1078754"/>
    <lineage>
        <taxon>Bacteria</taxon>
        <taxon>Pseudomonadati</taxon>
        <taxon>Bacteroidota</taxon>
        <taxon>Cytophagia</taxon>
        <taxon>Cytophagales</taxon>
        <taxon>Spirosomataceae</taxon>
        <taxon>Dyadobacter</taxon>
    </lineage>
</organism>
<dbReference type="SUPFAM" id="SSF50956">
    <property type="entry name" value="Thermostable phytase (3-phytase)"/>
    <property type="match status" value="1"/>
</dbReference>